<dbReference type="Proteomes" id="UP000680206">
    <property type="component" value="Unassembled WGS sequence"/>
</dbReference>
<comment type="caution">
    <text evidence="1">The sequence shown here is derived from an EMBL/GenBank/DDBJ whole genome shotgun (WGS) entry which is preliminary data.</text>
</comment>
<keyword evidence="2" id="KW-1185">Reference proteome</keyword>
<sequence length="213" mass="21749">MTLALGAASAGGVALAALAVPPVQRALGALLAVAAGAGCAVASRWSARTLRPAGRAAVLARPERRARATIRRTASGAAAYGVALGDRDGDCGAVVATRWQGAAAVEVRPGDGRVTADGDAIRVGMRVLDGDPARQAAERARWLAHRLDGADVLAVVCVPGMTNRPFTASGVLVCGARDVRRVLRSAPRVFGSPDEARQAMERLWKESAATGPG</sequence>
<organism evidence="1 2">
    <name type="scientific">Actinomadura violacea</name>
    <dbReference type="NCBI Taxonomy" id="2819934"/>
    <lineage>
        <taxon>Bacteria</taxon>
        <taxon>Bacillati</taxon>
        <taxon>Actinomycetota</taxon>
        <taxon>Actinomycetes</taxon>
        <taxon>Streptosporangiales</taxon>
        <taxon>Thermomonosporaceae</taxon>
        <taxon>Actinomadura</taxon>
    </lineage>
</organism>
<dbReference type="EMBL" id="JAGEPF010000001">
    <property type="protein sequence ID" value="MBO2455986.1"/>
    <property type="molecule type" value="Genomic_DNA"/>
</dbReference>
<evidence type="ECO:0000313" key="1">
    <source>
        <dbReference type="EMBL" id="MBO2455986.1"/>
    </source>
</evidence>
<evidence type="ECO:0000313" key="2">
    <source>
        <dbReference type="Proteomes" id="UP000680206"/>
    </source>
</evidence>
<evidence type="ECO:0008006" key="3">
    <source>
        <dbReference type="Google" id="ProtNLM"/>
    </source>
</evidence>
<accession>A0ABS3RGY5</accession>
<dbReference type="RefSeq" id="WP_208235594.1">
    <property type="nucleotide sequence ID" value="NZ_JAGEPF010000001.1"/>
</dbReference>
<proteinExistence type="predicted"/>
<protein>
    <recommendedName>
        <fullName evidence="3">NERD domain-containing protein</fullName>
    </recommendedName>
</protein>
<name>A0ABS3RGY5_9ACTN</name>
<reference evidence="1 2" key="1">
    <citation type="submission" date="2021-03" db="EMBL/GenBank/DDBJ databases">
        <title>Actinomadura violae sp. nov., isolated from lichen in Thailand.</title>
        <authorList>
            <person name="Kanchanasin P."/>
            <person name="Saeng-In P."/>
            <person name="Phongsopitanun W."/>
            <person name="Yuki M."/>
            <person name="Kudo T."/>
            <person name="Ohkuma M."/>
            <person name="Tanasupawat S."/>
        </authorList>
    </citation>
    <scope>NUCLEOTIDE SEQUENCE [LARGE SCALE GENOMIC DNA]</scope>
    <source>
        <strain evidence="1 2">LCR2-06</strain>
    </source>
</reference>
<gene>
    <name evidence="1" type="ORF">J4709_00105</name>
</gene>